<dbReference type="InterPro" id="IPR004405">
    <property type="entry name" value="TF_pelota"/>
</dbReference>
<dbReference type="SUPFAM" id="SSF53137">
    <property type="entry name" value="Translational machinery components"/>
    <property type="match status" value="1"/>
</dbReference>
<dbReference type="PANTHER" id="PTHR10853">
    <property type="entry name" value="PELOTA"/>
    <property type="match status" value="1"/>
</dbReference>
<evidence type="ECO:0000313" key="8">
    <source>
        <dbReference type="EMBL" id="GAV05505.1"/>
    </source>
</evidence>
<dbReference type="GO" id="GO:0005737">
    <property type="term" value="C:cytoplasm"/>
    <property type="evidence" value="ECO:0007669"/>
    <property type="project" value="UniProtKB-SubCell"/>
</dbReference>
<evidence type="ECO:0000256" key="5">
    <source>
        <dbReference type="ARBA" id="ARBA00022723"/>
    </source>
</evidence>
<dbReference type="Pfam" id="PF03464">
    <property type="entry name" value="eRF1_2"/>
    <property type="match status" value="1"/>
</dbReference>
<keyword evidence="4 6" id="KW-0963">Cytoplasm</keyword>
<comment type="caution">
    <text evidence="8">The sequence shown here is derived from an EMBL/GenBank/DDBJ whole genome shotgun (WGS) entry which is preliminary data.</text>
</comment>
<dbReference type="Gene3D" id="3.30.1330.30">
    <property type="match status" value="1"/>
</dbReference>
<organism evidence="8 9">
    <name type="scientific">Ramazzottius varieornatus</name>
    <name type="common">Water bear</name>
    <name type="synonym">Tardigrade</name>
    <dbReference type="NCBI Taxonomy" id="947166"/>
    <lineage>
        <taxon>Eukaryota</taxon>
        <taxon>Metazoa</taxon>
        <taxon>Ecdysozoa</taxon>
        <taxon>Tardigrada</taxon>
        <taxon>Eutardigrada</taxon>
        <taxon>Parachela</taxon>
        <taxon>Hypsibioidea</taxon>
        <taxon>Ramazzottiidae</taxon>
        <taxon>Ramazzottius</taxon>
    </lineage>
</organism>
<dbReference type="STRING" id="947166.A0A1D1VVK7"/>
<dbReference type="Proteomes" id="UP000186922">
    <property type="component" value="Unassembled WGS sequence"/>
</dbReference>
<dbReference type="OrthoDB" id="10249111at2759"/>
<dbReference type="Gene3D" id="2.30.30.870">
    <property type="entry name" value="Pelota, domain A"/>
    <property type="match status" value="1"/>
</dbReference>
<dbReference type="Pfam" id="PF03465">
    <property type="entry name" value="eRF1_3"/>
    <property type="match status" value="1"/>
</dbReference>
<dbReference type="InterPro" id="IPR029064">
    <property type="entry name" value="Ribosomal_eL30-like_sf"/>
</dbReference>
<evidence type="ECO:0000259" key="7">
    <source>
        <dbReference type="SMART" id="SM01194"/>
    </source>
</evidence>
<dbReference type="GO" id="GO:0032790">
    <property type="term" value="P:ribosome disassembly"/>
    <property type="evidence" value="ECO:0007669"/>
    <property type="project" value="TreeGrafter"/>
</dbReference>
<comment type="subcellular location">
    <subcellularLocation>
        <location evidence="2 6">Cytoplasm</location>
    </subcellularLocation>
</comment>
<dbReference type="InterPro" id="IPR038069">
    <property type="entry name" value="Pelota/DOM34_N"/>
</dbReference>
<dbReference type="Pfam" id="PF26356">
    <property type="entry name" value="Pelota_N"/>
    <property type="match status" value="1"/>
</dbReference>
<dbReference type="FunFam" id="2.30.30.870:FF:000001">
    <property type="entry name" value="Protein pelota homolog"/>
    <property type="match status" value="1"/>
</dbReference>
<gene>
    <name evidence="8" type="primary">RvY_15626-1</name>
    <name evidence="8" type="synonym">RvY_15626.1</name>
    <name evidence="8" type="ORF">RvY_15626</name>
</gene>
<evidence type="ECO:0000256" key="4">
    <source>
        <dbReference type="ARBA" id="ARBA00022490"/>
    </source>
</evidence>
<evidence type="ECO:0000313" key="9">
    <source>
        <dbReference type="Proteomes" id="UP000186922"/>
    </source>
</evidence>
<dbReference type="FunFam" id="3.30.1330.30:FF:000008">
    <property type="entry name" value="Protein pelota homolog"/>
    <property type="match status" value="1"/>
</dbReference>
<reference evidence="8 9" key="1">
    <citation type="journal article" date="2016" name="Nat. Commun.">
        <title>Extremotolerant tardigrade genome and improved radiotolerance of human cultured cells by tardigrade-unique protein.</title>
        <authorList>
            <person name="Hashimoto T."/>
            <person name="Horikawa D.D."/>
            <person name="Saito Y."/>
            <person name="Kuwahara H."/>
            <person name="Kozuka-Hata H."/>
            <person name="Shin-I T."/>
            <person name="Minakuchi Y."/>
            <person name="Ohishi K."/>
            <person name="Motoyama A."/>
            <person name="Aizu T."/>
            <person name="Enomoto A."/>
            <person name="Kondo K."/>
            <person name="Tanaka S."/>
            <person name="Hara Y."/>
            <person name="Koshikawa S."/>
            <person name="Sagara H."/>
            <person name="Miura T."/>
            <person name="Yokobori S."/>
            <person name="Miyagawa K."/>
            <person name="Suzuki Y."/>
            <person name="Kubo T."/>
            <person name="Oyama M."/>
            <person name="Kohara Y."/>
            <person name="Fujiyama A."/>
            <person name="Arakawa K."/>
            <person name="Katayama T."/>
            <person name="Toyoda A."/>
            <person name="Kunieda T."/>
        </authorList>
    </citation>
    <scope>NUCLEOTIDE SEQUENCE [LARGE SCALE GENOMIC DNA]</scope>
    <source>
        <strain evidence="8 9">YOKOZUNA-1</strain>
    </source>
</reference>
<dbReference type="EMBL" id="BDGG01000012">
    <property type="protein sequence ID" value="GAV05505.1"/>
    <property type="molecule type" value="Genomic_DNA"/>
</dbReference>
<keyword evidence="9" id="KW-1185">Reference proteome</keyword>
<dbReference type="NCBIfam" id="TIGR00111">
    <property type="entry name" value="pelota"/>
    <property type="match status" value="1"/>
</dbReference>
<dbReference type="SMART" id="SM01194">
    <property type="entry name" value="eRF1_1"/>
    <property type="match status" value="1"/>
</dbReference>
<protein>
    <recommendedName>
        <fullName evidence="6">Protein pelota homolog</fullName>
    </recommendedName>
</protein>
<keyword evidence="5 6" id="KW-0479">Metal-binding</keyword>
<evidence type="ECO:0000256" key="3">
    <source>
        <dbReference type="ARBA" id="ARBA00009504"/>
    </source>
</evidence>
<dbReference type="GO" id="GO:0046872">
    <property type="term" value="F:metal ion binding"/>
    <property type="evidence" value="ECO:0007669"/>
    <property type="project" value="UniProtKB-KW"/>
</dbReference>
<dbReference type="SUPFAM" id="SSF55315">
    <property type="entry name" value="L30e-like"/>
    <property type="match status" value="1"/>
</dbReference>
<dbReference type="InterPro" id="IPR005142">
    <property type="entry name" value="eRF1_3"/>
</dbReference>
<evidence type="ECO:0000256" key="6">
    <source>
        <dbReference type="RuleBase" id="RU362019"/>
    </source>
</evidence>
<feature type="domain" description="eRF1/Pelota-like N-terminal" evidence="7">
    <location>
        <begin position="1"/>
        <end position="130"/>
    </location>
</feature>
<dbReference type="GO" id="GO:0070651">
    <property type="term" value="P:nonfunctional rRNA decay"/>
    <property type="evidence" value="ECO:0007669"/>
    <property type="project" value="TreeGrafter"/>
</dbReference>
<dbReference type="GO" id="GO:0071025">
    <property type="term" value="P:RNA surveillance"/>
    <property type="evidence" value="ECO:0007669"/>
    <property type="project" value="InterPro"/>
</dbReference>
<dbReference type="FunFam" id="3.30.420.60:FF:000002">
    <property type="entry name" value="Protein pelota homolog"/>
    <property type="match status" value="1"/>
</dbReference>
<sequence length="386" mass="43520">MKLVNKYIDRDGKGRVKIICEEAEDMWQAYNLIAVGDQIHASTIRKVNQESATGSSNSMRVRTSLTLAVENVEFDTQAGMLRIKGRNMEENDYVKLGAYHTIDLELTRPFTIHKDLWDSVALDRLIFATDVTKHADLAAVVMQEGLANICLITPSMTIVRAKIDITVPRKRKGIVQQHEKGLHKFFDAIIQGILRHIDFSVVKCVILASPGFVKDQLHEYMLQWASKMDERKITDNKSKFVLSHCSSGFKHSVKELLADPNLATRLSETKAAGEVKALDAFYQMMHTDPTRAYYGINHVEKANNSQALELLLVSDELFRSSNVNLRKRYVKLVESAKENGCEVKIFSSMHVSGESLSQLSGIAAVLRFPMPEIEDEEEELNGHPED</sequence>
<comment type="cofactor">
    <cofactor evidence="1 6">
        <name>a divalent metal cation</name>
        <dbReference type="ChEBI" id="CHEBI:60240"/>
    </cofactor>
</comment>
<comment type="similarity">
    <text evidence="3 6">Belongs to the eukaryotic release factor 1 family. Pelota subfamily.</text>
</comment>
<evidence type="ECO:0000256" key="1">
    <source>
        <dbReference type="ARBA" id="ARBA00001968"/>
    </source>
</evidence>
<name>A0A1D1VVK7_RAMVA</name>
<dbReference type="PANTHER" id="PTHR10853:SF0">
    <property type="entry name" value="PROTEIN PELOTA HOMOLOG"/>
    <property type="match status" value="1"/>
</dbReference>
<dbReference type="GO" id="GO:0070966">
    <property type="term" value="P:nuclear-transcribed mRNA catabolic process, no-go decay"/>
    <property type="evidence" value="ECO:0007669"/>
    <property type="project" value="InterPro"/>
</dbReference>
<dbReference type="InterPro" id="IPR042226">
    <property type="entry name" value="eFR1_2_sf"/>
</dbReference>
<dbReference type="GO" id="GO:0070481">
    <property type="term" value="P:nuclear-transcribed mRNA catabolic process, non-stop decay"/>
    <property type="evidence" value="ECO:0007669"/>
    <property type="project" value="InterPro"/>
</dbReference>
<proteinExistence type="inferred from homology"/>
<dbReference type="InterPro" id="IPR005140">
    <property type="entry name" value="eRF1_Pelota-like_N"/>
</dbReference>
<dbReference type="SUPFAM" id="SSF159065">
    <property type="entry name" value="Dom34/Pelota N-terminal domain-like"/>
    <property type="match status" value="1"/>
</dbReference>
<accession>A0A1D1VVK7</accession>
<evidence type="ECO:0000256" key="2">
    <source>
        <dbReference type="ARBA" id="ARBA00004496"/>
    </source>
</evidence>
<dbReference type="AlphaFoldDB" id="A0A1D1VVK7"/>
<comment type="function">
    <text evidence="6">Component of the Pelota-HBS1L complex, a complex that recognizes stalled ribosomes and triggers the No-Go Decay (NGD) pathway. In the Pelota-HBS1L complex, pelo recognizes ribosomes stalled at the 3' end of an mRNA and engages stalled ribosomes by destabilizing mRNA in the mRNA channel.</text>
</comment>
<dbReference type="InterPro" id="IPR058547">
    <property type="entry name" value="Pelota_N"/>
</dbReference>
<dbReference type="InterPro" id="IPR005141">
    <property type="entry name" value="eRF1_2"/>
</dbReference>
<dbReference type="Gene3D" id="3.30.420.60">
    <property type="entry name" value="eRF1 domain 2"/>
    <property type="match status" value="1"/>
</dbReference>